<evidence type="ECO:0000313" key="4">
    <source>
        <dbReference type="EMBL" id="MDT0596033.1"/>
    </source>
</evidence>
<accession>A0ABU2ZVH3</accession>
<dbReference type="PANTHER" id="PTHR10271:SF0">
    <property type="entry name" value="INTERFERON-INDUCED PROTEIN WITH TETRATRICOPEPTIDE REPEATS 5"/>
    <property type="match status" value="1"/>
</dbReference>
<evidence type="ECO:0000256" key="2">
    <source>
        <dbReference type="ARBA" id="ARBA00022803"/>
    </source>
</evidence>
<keyword evidence="1" id="KW-0677">Repeat</keyword>
<dbReference type="Pfam" id="PF13181">
    <property type="entry name" value="TPR_8"/>
    <property type="match status" value="1"/>
</dbReference>
<comment type="caution">
    <text evidence="4">The sequence shown here is derived from an EMBL/GenBank/DDBJ whole genome shotgun (WGS) entry which is preliminary data.</text>
</comment>
<keyword evidence="5" id="KW-1185">Reference proteome</keyword>
<proteinExistence type="predicted"/>
<sequence length="354" mass="39363">MFKYNHLKLVVLLSVAICSKAFTAELSAIETLYKSGEYKLVSKNLKELGTKNFTPEHFTLYINALRRMDLDDAEDAAELAIKAYPENADMYLSHAGIMGDQAQDSVFSALGYAKKALNSLKKAVELKPDQIKYRNALMSFYIAAPSIAGGDIELAMIEANAIKKIDSTAGIAASARVYSADDKPDKAIAILNEGIKEQPNSISLHANLASFYNMTEDFSLAITTYKKLGNLPISVDSEDFSNNEDYINALHSEQLLILGSYYQLGRIALASNTNLQDGIDSMNRYIELYPQADFPINNLPSLDWAKLRLAGLYFENKQFSKADKLFNAVELNKENKQMKQVHKALGKALKKQNK</sequence>
<dbReference type="InterPro" id="IPR011990">
    <property type="entry name" value="TPR-like_helical_dom_sf"/>
</dbReference>
<dbReference type="EMBL" id="JAVRHX010000004">
    <property type="protein sequence ID" value="MDT0596033.1"/>
    <property type="molecule type" value="Genomic_DNA"/>
</dbReference>
<gene>
    <name evidence="4" type="ORF">RM552_14355</name>
</gene>
<organism evidence="4 5">
    <name type="scientific">Glaciecola petra</name>
    <dbReference type="NCBI Taxonomy" id="3075602"/>
    <lineage>
        <taxon>Bacteria</taxon>
        <taxon>Pseudomonadati</taxon>
        <taxon>Pseudomonadota</taxon>
        <taxon>Gammaproteobacteria</taxon>
        <taxon>Alteromonadales</taxon>
        <taxon>Alteromonadaceae</taxon>
        <taxon>Glaciecola</taxon>
    </lineage>
</organism>
<dbReference type="SUPFAM" id="SSF48452">
    <property type="entry name" value="TPR-like"/>
    <property type="match status" value="1"/>
</dbReference>
<dbReference type="RefSeq" id="WP_311369546.1">
    <property type="nucleotide sequence ID" value="NZ_JAVRHX010000004.1"/>
</dbReference>
<evidence type="ECO:0000256" key="3">
    <source>
        <dbReference type="SAM" id="SignalP"/>
    </source>
</evidence>
<dbReference type="Proteomes" id="UP001253545">
    <property type="component" value="Unassembled WGS sequence"/>
</dbReference>
<evidence type="ECO:0008006" key="6">
    <source>
        <dbReference type="Google" id="ProtNLM"/>
    </source>
</evidence>
<feature type="chain" id="PRO_5047415333" description="Tetratricopeptide repeat protein" evidence="3">
    <location>
        <begin position="24"/>
        <end position="354"/>
    </location>
</feature>
<reference evidence="4 5" key="1">
    <citation type="submission" date="2023-09" db="EMBL/GenBank/DDBJ databases">
        <authorList>
            <person name="Rey-Velasco X."/>
        </authorList>
    </citation>
    <scope>NUCLEOTIDE SEQUENCE [LARGE SCALE GENOMIC DNA]</scope>
    <source>
        <strain evidence="4 5">P117</strain>
    </source>
</reference>
<feature type="signal peptide" evidence="3">
    <location>
        <begin position="1"/>
        <end position="23"/>
    </location>
</feature>
<keyword evidence="3" id="KW-0732">Signal</keyword>
<dbReference type="PANTHER" id="PTHR10271">
    <property type="entry name" value="INTERFERON-INDUCED PROTEIN WITH TETRATRICOPEPTIDE REPEATS"/>
    <property type="match status" value="1"/>
</dbReference>
<keyword evidence="2" id="KW-0802">TPR repeat</keyword>
<name>A0ABU2ZVH3_9ALTE</name>
<dbReference type="Gene3D" id="1.25.40.10">
    <property type="entry name" value="Tetratricopeptide repeat domain"/>
    <property type="match status" value="2"/>
</dbReference>
<protein>
    <recommendedName>
        <fullName evidence="6">Tetratricopeptide repeat protein</fullName>
    </recommendedName>
</protein>
<evidence type="ECO:0000256" key="1">
    <source>
        <dbReference type="ARBA" id="ARBA00022737"/>
    </source>
</evidence>
<evidence type="ECO:0000313" key="5">
    <source>
        <dbReference type="Proteomes" id="UP001253545"/>
    </source>
</evidence>
<dbReference type="InterPro" id="IPR019734">
    <property type="entry name" value="TPR_rpt"/>
</dbReference>